<dbReference type="RefSeq" id="WP_093882504.1">
    <property type="nucleotide sequence ID" value="NZ_FOBS01000004.1"/>
</dbReference>
<comment type="subcellular location">
    <subcellularLocation>
        <location evidence="1">Endomembrane system</location>
        <topology evidence="1">Multi-pass membrane protein</topology>
    </subcellularLocation>
</comment>
<evidence type="ECO:0000256" key="3">
    <source>
        <dbReference type="ARBA" id="ARBA00022692"/>
    </source>
</evidence>
<gene>
    <name evidence="8" type="ORF">SAMN04489760_104151</name>
</gene>
<keyword evidence="6 7" id="KW-0472">Membrane</keyword>
<evidence type="ECO:0000313" key="9">
    <source>
        <dbReference type="Proteomes" id="UP000198744"/>
    </source>
</evidence>
<organism evidence="8 9">
    <name type="scientific">Syntrophus gentianae</name>
    <dbReference type="NCBI Taxonomy" id="43775"/>
    <lineage>
        <taxon>Bacteria</taxon>
        <taxon>Pseudomonadati</taxon>
        <taxon>Thermodesulfobacteriota</taxon>
        <taxon>Syntrophia</taxon>
        <taxon>Syntrophales</taxon>
        <taxon>Syntrophaceae</taxon>
        <taxon>Syntrophus</taxon>
    </lineage>
</organism>
<accession>A0A1H7VSX2</accession>
<keyword evidence="5 7" id="KW-1133">Transmembrane helix</keyword>
<dbReference type="PANTHER" id="PTHR30586">
    <property type="entry name" value="ELECTRON TRANSPORT COMPLEX PROTEIN RNFE"/>
    <property type="match status" value="1"/>
</dbReference>
<dbReference type="OrthoDB" id="9782945at2"/>
<dbReference type="Proteomes" id="UP000198744">
    <property type="component" value="Unassembled WGS sequence"/>
</dbReference>
<evidence type="ECO:0000256" key="1">
    <source>
        <dbReference type="ARBA" id="ARBA00004127"/>
    </source>
</evidence>
<name>A0A1H7VSX2_9BACT</name>
<sequence length="207" mass="22572">MAVTKLTKSELLVNGILLENPIFRLALSMCPAVGLTTSVKNGLLLGTAVLFVQVFSSCTIAAIKNFIHPRIRIPTYTLTIATWVTVIDLVLAAYVPDAYKQVGLFVKLIVAFAIITMRLEMFACKNTVGNSFFDGVGMGVGFMVGMVTIGFVRELLGSGTLLGYDILGFKPLLFFVLPAAGFFCVGIMMAMFNYIEIVFNRSKEKKS</sequence>
<evidence type="ECO:0000256" key="6">
    <source>
        <dbReference type="ARBA" id="ARBA00023136"/>
    </source>
</evidence>
<keyword evidence="2" id="KW-0813">Transport</keyword>
<evidence type="ECO:0000256" key="7">
    <source>
        <dbReference type="SAM" id="Phobius"/>
    </source>
</evidence>
<keyword evidence="9" id="KW-1185">Reference proteome</keyword>
<dbReference type="NCBIfam" id="NF009070">
    <property type="entry name" value="PRK12405.1"/>
    <property type="match status" value="1"/>
</dbReference>
<evidence type="ECO:0000313" key="8">
    <source>
        <dbReference type="EMBL" id="SEM11868.1"/>
    </source>
</evidence>
<proteinExistence type="predicted"/>
<dbReference type="GO" id="GO:0012505">
    <property type="term" value="C:endomembrane system"/>
    <property type="evidence" value="ECO:0007669"/>
    <property type="project" value="UniProtKB-SubCell"/>
</dbReference>
<evidence type="ECO:0000256" key="5">
    <source>
        <dbReference type="ARBA" id="ARBA00022989"/>
    </source>
</evidence>
<keyword evidence="3 7" id="KW-0812">Transmembrane</keyword>
<evidence type="ECO:0000256" key="4">
    <source>
        <dbReference type="ARBA" id="ARBA00022967"/>
    </source>
</evidence>
<feature type="transmembrane region" description="Helical" evidence="7">
    <location>
        <begin position="101"/>
        <end position="119"/>
    </location>
</feature>
<protein>
    <submittedName>
        <fullName evidence="8">Electron transport complex protein RnfE</fullName>
    </submittedName>
</protein>
<dbReference type="EMBL" id="FOBS01000004">
    <property type="protein sequence ID" value="SEM11868.1"/>
    <property type="molecule type" value="Genomic_DNA"/>
</dbReference>
<dbReference type="Pfam" id="PF02508">
    <property type="entry name" value="Rnf-Nqr"/>
    <property type="match status" value="1"/>
</dbReference>
<keyword evidence="4" id="KW-1278">Translocase</keyword>
<dbReference type="PANTHER" id="PTHR30586:SF0">
    <property type="entry name" value="ION-TRANSLOCATING OXIDOREDUCTASE COMPLEX SUBUNIT E"/>
    <property type="match status" value="1"/>
</dbReference>
<dbReference type="InterPro" id="IPR003667">
    <property type="entry name" value="NqrDE/RnfAE"/>
</dbReference>
<reference evidence="8 9" key="1">
    <citation type="submission" date="2016-10" db="EMBL/GenBank/DDBJ databases">
        <authorList>
            <person name="de Groot N.N."/>
        </authorList>
    </citation>
    <scope>NUCLEOTIDE SEQUENCE [LARGE SCALE GENOMIC DNA]</scope>
    <source>
        <strain evidence="8 9">DSM 8423</strain>
    </source>
</reference>
<dbReference type="GO" id="GO:0005886">
    <property type="term" value="C:plasma membrane"/>
    <property type="evidence" value="ECO:0007669"/>
    <property type="project" value="TreeGrafter"/>
</dbReference>
<dbReference type="STRING" id="43775.SAMN04489760_104151"/>
<dbReference type="AlphaFoldDB" id="A0A1H7VSX2"/>
<feature type="transmembrane region" description="Helical" evidence="7">
    <location>
        <begin position="131"/>
        <end position="152"/>
    </location>
</feature>
<evidence type="ECO:0000256" key="2">
    <source>
        <dbReference type="ARBA" id="ARBA00022448"/>
    </source>
</evidence>
<feature type="transmembrane region" description="Helical" evidence="7">
    <location>
        <begin position="43"/>
        <end position="63"/>
    </location>
</feature>
<feature type="transmembrane region" description="Helical" evidence="7">
    <location>
        <begin position="75"/>
        <end position="95"/>
    </location>
</feature>
<feature type="transmembrane region" description="Helical" evidence="7">
    <location>
        <begin position="172"/>
        <end position="195"/>
    </location>
</feature>
<dbReference type="PIRSF" id="PIRSF006102">
    <property type="entry name" value="NQR_DE"/>
    <property type="match status" value="1"/>
</dbReference>